<accession>A0A369BWQ1</accession>
<keyword evidence="7" id="KW-1185">Reference proteome</keyword>
<keyword evidence="3" id="KW-0804">Transcription</keyword>
<dbReference type="GO" id="GO:0003677">
    <property type="term" value="F:DNA binding"/>
    <property type="evidence" value="ECO:0007669"/>
    <property type="project" value="UniProtKB-UniRule"/>
</dbReference>
<evidence type="ECO:0000259" key="5">
    <source>
        <dbReference type="PROSITE" id="PS50977"/>
    </source>
</evidence>
<dbReference type="InterPro" id="IPR036271">
    <property type="entry name" value="Tet_transcr_reg_TetR-rel_C_sf"/>
</dbReference>
<dbReference type="PANTHER" id="PTHR47506:SF1">
    <property type="entry name" value="HTH-TYPE TRANSCRIPTIONAL REGULATOR YJDC"/>
    <property type="match status" value="1"/>
</dbReference>
<evidence type="ECO:0000256" key="1">
    <source>
        <dbReference type="ARBA" id="ARBA00023015"/>
    </source>
</evidence>
<dbReference type="AlphaFoldDB" id="A0A369BWQ1"/>
<sequence>MTRQQRSIDKHQRLLQAAEAVVHRQGYHLTTLADIAREAHVPVGGIYYYFRTKESMVEQIITARMAELTRRMEEWERDRPPLARLEALVDIWREDSEIDARYGCPIGSLCYELSRAGARMAGLAARPLLLLREWSEKQFRILGAADPGGGAEHLVMALQGASLVGNAFHDPGAIVRETDRLKTWLRQRVAN</sequence>
<dbReference type="InterPro" id="IPR009057">
    <property type="entry name" value="Homeodomain-like_sf"/>
</dbReference>
<keyword evidence="1" id="KW-0805">Transcription regulation</keyword>
<feature type="domain" description="HTH tetR-type" evidence="5">
    <location>
        <begin position="8"/>
        <end position="68"/>
    </location>
</feature>
<dbReference type="OrthoDB" id="4541465at2"/>
<evidence type="ECO:0000256" key="2">
    <source>
        <dbReference type="ARBA" id="ARBA00023125"/>
    </source>
</evidence>
<feature type="DNA-binding region" description="H-T-H motif" evidence="4">
    <location>
        <begin position="31"/>
        <end position="50"/>
    </location>
</feature>
<evidence type="ECO:0000256" key="3">
    <source>
        <dbReference type="ARBA" id="ARBA00023163"/>
    </source>
</evidence>
<dbReference type="PROSITE" id="PS50977">
    <property type="entry name" value="HTH_TETR_2"/>
    <property type="match status" value="1"/>
</dbReference>
<dbReference type="EMBL" id="QPJY01000014">
    <property type="protein sequence ID" value="RCX24847.1"/>
    <property type="molecule type" value="Genomic_DNA"/>
</dbReference>
<dbReference type="RefSeq" id="WP_114281051.1">
    <property type="nucleotide sequence ID" value="NZ_QPJY01000014.1"/>
</dbReference>
<evidence type="ECO:0000313" key="6">
    <source>
        <dbReference type="EMBL" id="RCX24847.1"/>
    </source>
</evidence>
<protein>
    <submittedName>
        <fullName evidence="6">TetR family transcriptional regulator</fullName>
    </submittedName>
</protein>
<dbReference type="Pfam" id="PF00440">
    <property type="entry name" value="TetR_N"/>
    <property type="match status" value="1"/>
</dbReference>
<name>A0A369BWQ1_9GAMM</name>
<dbReference type="PRINTS" id="PR00455">
    <property type="entry name" value="HTHTETR"/>
</dbReference>
<comment type="caution">
    <text evidence="6">The sequence shown here is derived from an EMBL/GenBank/DDBJ whole genome shotgun (WGS) entry which is preliminary data.</text>
</comment>
<dbReference type="SUPFAM" id="SSF48498">
    <property type="entry name" value="Tetracyclin repressor-like, C-terminal domain"/>
    <property type="match status" value="1"/>
</dbReference>
<organism evidence="6 7">
    <name type="scientific">Thioalbus denitrificans</name>
    <dbReference type="NCBI Taxonomy" id="547122"/>
    <lineage>
        <taxon>Bacteria</taxon>
        <taxon>Pseudomonadati</taxon>
        <taxon>Pseudomonadota</taxon>
        <taxon>Gammaproteobacteria</taxon>
        <taxon>Chromatiales</taxon>
        <taxon>Ectothiorhodospiraceae</taxon>
        <taxon>Thioalbus</taxon>
    </lineage>
</organism>
<reference evidence="6 7" key="1">
    <citation type="submission" date="2018-07" db="EMBL/GenBank/DDBJ databases">
        <title>Genomic Encyclopedia of Type Strains, Phase IV (KMG-IV): sequencing the most valuable type-strain genomes for metagenomic binning, comparative biology and taxonomic classification.</title>
        <authorList>
            <person name="Goeker M."/>
        </authorList>
    </citation>
    <scope>NUCLEOTIDE SEQUENCE [LARGE SCALE GENOMIC DNA]</scope>
    <source>
        <strain evidence="6 7">DSM 26407</strain>
    </source>
</reference>
<dbReference type="Proteomes" id="UP000252707">
    <property type="component" value="Unassembled WGS sequence"/>
</dbReference>
<dbReference type="InterPro" id="IPR001647">
    <property type="entry name" value="HTH_TetR"/>
</dbReference>
<evidence type="ECO:0000256" key="4">
    <source>
        <dbReference type="PROSITE-ProRule" id="PRU00335"/>
    </source>
</evidence>
<dbReference type="Gene3D" id="1.10.357.10">
    <property type="entry name" value="Tetracycline Repressor, domain 2"/>
    <property type="match status" value="1"/>
</dbReference>
<evidence type="ECO:0000313" key="7">
    <source>
        <dbReference type="Proteomes" id="UP000252707"/>
    </source>
</evidence>
<gene>
    <name evidence="6" type="ORF">DFQ59_1143</name>
</gene>
<dbReference type="PANTHER" id="PTHR47506">
    <property type="entry name" value="TRANSCRIPTIONAL REGULATORY PROTEIN"/>
    <property type="match status" value="1"/>
</dbReference>
<dbReference type="SUPFAM" id="SSF46689">
    <property type="entry name" value="Homeodomain-like"/>
    <property type="match status" value="1"/>
</dbReference>
<proteinExistence type="predicted"/>
<keyword evidence="2 4" id="KW-0238">DNA-binding</keyword>